<evidence type="ECO:0000256" key="2">
    <source>
        <dbReference type="ARBA" id="ARBA00022649"/>
    </source>
</evidence>
<accession>A0A1H8W7T5</accession>
<sequence length="113" mass="12423">MSASQPIAPLPPKSVAHNRRISPKARVDLDAIWSFIAADSEKAADAMIEQITAAFAMLTDNPNAGRLRPEISAAVRSFPVKRYLIFYVAEASGIKIIRVLHGRQDRSRQDLAP</sequence>
<dbReference type="InterPro" id="IPR051803">
    <property type="entry name" value="TA_system_RelE-like_toxin"/>
</dbReference>
<keyword evidence="5" id="KW-1185">Reference proteome</keyword>
<comment type="similarity">
    <text evidence="1 3">Belongs to the RelE toxin family.</text>
</comment>
<dbReference type="InterPro" id="IPR007712">
    <property type="entry name" value="RelE/ParE_toxin"/>
</dbReference>
<evidence type="ECO:0000313" key="5">
    <source>
        <dbReference type="Proteomes" id="UP000199615"/>
    </source>
</evidence>
<name>A0A1H8W7T5_9BRAD</name>
<dbReference type="AlphaFoldDB" id="A0A1H8W7T5"/>
<dbReference type="Gene3D" id="3.30.2310.20">
    <property type="entry name" value="RelE-like"/>
    <property type="match status" value="1"/>
</dbReference>
<dbReference type="PANTHER" id="PTHR33755">
    <property type="entry name" value="TOXIN PARE1-RELATED"/>
    <property type="match status" value="1"/>
</dbReference>
<proteinExistence type="inferred from homology"/>
<dbReference type="EMBL" id="FODT01000011">
    <property type="protein sequence ID" value="SEP23701.1"/>
    <property type="molecule type" value="Genomic_DNA"/>
</dbReference>
<protein>
    <recommendedName>
        <fullName evidence="3">Toxin</fullName>
    </recommendedName>
</protein>
<dbReference type="PIRSF" id="PIRSF029218">
    <property type="entry name" value="ParE"/>
    <property type="match status" value="1"/>
</dbReference>
<dbReference type="Proteomes" id="UP000199615">
    <property type="component" value="Unassembled WGS sequence"/>
</dbReference>
<dbReference type="InterPro" id="IPR035093">
    <property type="entry name" value="RelE/ParE_toxin_dom_sf"/>
</dbReference>
<reference evidence="5" key="1">
    <citation type="submission" date="2016-10" db="EMBL/GenBank/DDBJ databases">
        <authorList>
            <person name="Varghese N."/>
            <person name="Submissions S."/>
        </authorList>
    </citation>
    <scope>NUCLEOTIDE SEQUENCE [LARGE SCALE GENOMIC DNA]</scope>
    <source>
        <strain evidence="5">DSM 123</strain>
    </source>
</reference>
<keyword evidence="2" id="KW-1277">Toxin-antitoxin system</keyword>
<organism evidence="4 5">
    <name type="scientific">Rhodopseudomonas pseudopalustris</name>
    <dbReference type="NCBI Taxonomy" id="1513892"/>
    <lineage>
        <taxon>Bacteria</taxon>
        <taxon>Pseudomonadati</taxon>
        <taxon>Pseudomonadota</taxon>
        <taxon>Alphaproteobacteria</taxon>
        <taxon>Hyphomicrobiales</taxon>
        <taxon>Nitrobacteraceae</taxon>
        <taxon>Rhodopseudomonas</taxon>
    </lineage>
</organism>
<dbReference type="Pfam" id="PF05016">
    <property type="entry name" value="ParE_toxin"/>
    <property type="match status" value="1"/>
</dbReference>
<evidence type="ECO:0000313" key="4">
    <source>
        <dbReference type="EMBL" id="SEP23701.1"/>
    </source>
</evidence>
<evidence type="ECO:0000256" key="1">
    <source>
        <dbReference type="ARBA" id="ARBA00006226"/>
    </source>
</evidence>
<evidence type="ECO:0000256" key="3">
    <source>
        <dbReference type="PIRNR" id="PIRNR029218"/>
    </source>
</evidence>
<dbReference type="InterPro" id="IPR028344">
    <property type="entry name" value="ParE1/4"/>
</dbReference>
<gene>
    <name evidence="4" type="ORF">SAMN05444123_11180</name>
</gene>